<evidence type="ECO:0000259" key="13">
    <source>
        <dbReference type="PROSITE" id="PS52039"/>
    </source>
</evidence>
<dbReference type="EMBL" id="RCOS01000125">
    <property type="protein sequence ID" value="RSN73231.1"/>
    <property type="molecule type" value="Genomic_DNA"/>
</dbReference>
<feature type="region of interest" description="Interaction with DNA" evidence="11">
    <location>
        <begin position="195"/>
        <end position="200"/>
    </location>
</feature>
<feature type="domain" description="Topo IA-type catalytic" evidence="13">
    <location>
        <begin position="156"/>
        <end position="574"/>
    </location>
</feature>
<evidence type="ECO:0000256" key="8">
    <source>
        <dbReference type="ARBA" id="ARBA00023029"/>
    </source>
</evidence>
<feature type="site" description="Interaction with DNA" evidence="11">
    <location>
        <position position="167"/>
    </location>
</feature>
<dbReference type="SMART" id="SM00493">
    <property type="entry name" value="TOPRIM"/>
    <property type="match status" value="1"/>
</dbReference>
<feature type="site" description="Interaction with DNA" evidence="11">
    <location>
        <position position="508"/>
    </location>
</feature>
<dbReference type="Gene3D" id="3.30.65.10">
    <property type="entry name" value="Bacterial Topoisomerase I, domain 1"/>
    <property type="match status" value="1"/>
</dbReference>
<comment type="function">
    <text evidence="11">Releases the supercoiling and torsional tension of DNA, which is introduced during the DNA replication and transcription, by transiently cleaving and rejoining one strand of the DNA duplex. Introduces a single-strand break via transesterification at a target site in duplex DNA. The scissile phosphodiester is attacked by the catalytic tyrosine of the enzyme, resulting in the formation of a DNA-(5'-phosphotyrosyl)-enzyme intermediate and the expulsion of a 3'-OH DNA strand. The free DNA strand then undergoes passage around the unbroken strand, thus removing DNA supercoils. Finally, in the religation step, the DNA 3'-OH attacks the covalent intermediate to expel the active-site tyrosine and restore the DNA phosphodiester backbone.</text>
</comment>
<evidence type="ECO:0000313" key="14">
    <source>
        <dbReference type="EMBL" id="RSN73231.1"/>
    </source>
</evidence>
<keyword evidence="15" id="KW-1185">Reference proteome</keyword>
<evidence type="ECO:0000313" key="15">
    <source>
        <dbReference type="Proteomes" id="UP000277582"/>
    </source>
</evidence>
<accession>A0A3R9PGY6</accession>
<dbReference type="InterPro" id="IPR013498">
    <property type="entry name" value="Topo_IA_Znf"/>
</dbReference>
<dbReference type="SUPFAM" id="SSF56712">
    <property type="entry name" value="Prokaryotic type I DNA topoisomerase"/>
    <property type="match status" value="1"/>
</dbReference>
<dbReference type="NCBIfam" id="TIGR01057">
    <property type="entry name" value="topA_arch"/>
    <property type="match status" value="1"/>
</dbReference>
<organism evidence="14 15">
    <name type="scientific">Candidatus Methanodesulfokora washburnensis</name>
    <dbReference type="NCBI Taxonomy" id="2478471"/>
    <lineage>
        <taxon>Archaea</taxon>
        <taxon>Thermoproteota</taxon>
        <taxon>Candidatus Korarchaeia</taxon>
        <taxon>Candidatus Korarchaeia incertae sedis</taxon>
        <taxon>Candidatus Methanodesulfokora</taxon>
    </lineage>
</organism>
<dbReference type="InterPro" id="IPR013826">
    <property type="entry name" value="Topo_IA_cen_sub3"/>
</dbReference>
<dbReference type="Gene3D" id="1.10.290.10">
    <property type="entry name" value="Topoisomerase I, domain 4"/>
    <property type="match status" value="1"/>
</dbReference>
<dbReference type="GO" id="GO:0006281">
    <property type="term" value="P:DNA repair"/>
    <property type="evidence" value="ECO:0007669"/>
    <property type="project" value="TreeGrafter"/>
</dbReference>
<feature type="site" description="Interaction with DNA" evidence="11">
    <location>
        <position position="58"/>
    </location>
</feature>
<keyword evidence="8 11" id="KW-0799">Topoisomerase</keyword>
<comment type="catalytic activity">
    <reaction evidence="1 11">
        <text>ATP-independent breakage of single-stranded DNA, followed by passage and rejoining.</text>
        <dbReference type="EC" id="5.6.2.1"/>
    </reaction>
</comment>
<dbReference type="GO" id="GO:0003917">
    <property type="term" value="F:DNA topoisomerase type I (single strand cut, ATP-independent) activity"/>
    <property type="evidence" value="ECO:0007669"/>
    <property type="project" value="UniProtKB-UniRule"/>
</dbReference>
<dbReference type="GO" id="GO:0003677">
    <property type="term" value="F:DNA binding"/>
    <property type="evidence" value="ECO:0007669"/>
    <property type="project" value="UniProtKB-KW"/>
</dbReference>
<dbReference type="Gene3D" id="1.10.460.10">
    <property type="entry name" value="Topoisomerase I, domain 2"/>
    <property type="match status" value="1"/>
</dbReference>
<dbReference type="PRINTS" id="PR00417">
    <property type="entry name" value="PRTPISMRASEI"/>
</dbReference>
<sequence>MVIPAVKKILIITEKPSVAERIARVLSGGKMKEEVKGKVKIYRFYRGDLHTVVPASGHIFQLDYPDGKWTYPIIVEPENLIYKPIAGKKAYIDAIKREAEDADLIVIATDLDTEGSAIGLEILEALNIKGEVKRMEFSSLSEAEIKKSYENLKNMDYTRAYAGFARRVLDLEWGANITRALTLSARNHRWVKLLSSGRVQGPTLRMIVEREREIRSFVPEKFYVIKGIFEAGERKFEAFLRGKIKDPGKIEEIKTLVGSESRANVRERKVSLRPPPPFDGTTMQIEVSSITGLTPRQIADRTRGIAQQLYEAGLISYIGTESQKYPKSWRKEDFLDMVKIIASYSPLSRDAMWVLENMREKAVEGRKDDPAHPCIHIVGAPEKGFPTENHRKVYEIIARRVLATLSPDGEDMRTIISVRIGENVFIARGVVRLSDGWRRVYPFMKSEEKPLPRIENGQEVKLIDIKVEEKETKPPKRYTPRSLIKAMEKLGLGTKNTRAVILDLLKERGYVEGKTFRPTKIGERVVDVLSDLVPEIVDPNMTAKLDEAMRRIEMGELNHKDFLRKTLNELSGYMIKFKELEKAIGESISSAIEAKSVGTCPKCGGALVLRRSRFGPFVICINGDVKYDLMPKERVIEGSCECGLPLVAGSIRTKSGKHIKYERCLGNCDRSPLRCSNCGSTAIPKRGKYGVYVKCSSCGSVNFFKISRAKRG</sequence>
<evidence type="ECO:0000256" key="9">
    <source>
        <dbReference type="ARBA" id="ARBA00023125"/>
    </source>
</evidence>
<dbReference type="PROSITE" id="PS50880">
    <property type="entry name" value="TOPRIM"/>
    <property type="match status" value="1"/>
</dbReference>
<keyword evidence="4" id="KW-0677">Repeat</keyword>
<evidence type="ECO:0000256" key="10">
    <source>
        <dbReference type="ARBA" id="ARBA00023235"/>
    </source>
</evidence>
<comment type="caution">
    <text evidence="11">Lacks conserved residue(s) required for the propagation of feature annotation.</text>
</comment>
<dbReference type="InterPro" id="IPR003601">
    <property type="entry name" value="Topo_IA_2"/>
</dbReference>
<dbReference type="GO" id="GO:0006310">
    <property type="term" value="P:DNA recombination"/>
    <property type="evidence" value="ECO:0007669"/>
    <property type="project" value="TreeGrafter"/>
</dbReference>
<dbReference type="GO" id="GO:0006265">
    <property type="term" value="P:DNA topological change"/>
    <property type="evidence" value="ECO:0007669"/>
    <property type="project" value="UniProtKB-UniRule"/>
</dbReference>
<dbReference type="Pfam" id="PF01751">
    <property type="entry name" value="Toprim"/>
    <property type="match status" value="1"/>
</dbReference>
<dbReference type="CDD" id="cd03362">
    <property type="entry name" value="TOPRIM_TopoIA_TopoIII"/>
    <property type="match status" value="1"/>
</dbReference>
<evidence type="ECO:0000256" key="5">
    <source>
        <dbReference type="ARBA" id="ARBA00022771"/>
    </source>
</evidence>
<feature type="active site" description="O-(5'-phospho-DNA)-tyrosine intermediate" evidence="11">
    <location>
        <position position="317"/>
    </location>
</feature>
<dbReference type="InterPro" id="IPR006171">
    <property type="entry name" value="TOPRIM_dom"/>
</dbReference>
<dbReference type="GO" id="GO:0005694">
    <property type="term" value="C:chromosome"/>
    <property type="evidence" value="ECO:0007669"/>
    <property type="project" value="InterPro"/>
</dbReference>
<keyword evidence="3" id="KW-0479">Metal-binding</keyword>
<keyword evidence="9 11" id="KW-0238">DNA-binding</keyword>
<reference evidence="14 15" key="1">
    <citation type="submission" date="2018-10" db="EMBL/GenBank/DDBJ databases">
        <title>Co-occurring genomic capacity for anaerobic methane metabolism and dissimilatory sulfite reduction discovered in the Korarchaeota.</title>
        <authorList>
            <person name="Mckay L.J."/>
            <person name="Dlakic M."/>
            <person name="Fields M.W."/>
            <person name="Delmont T.O."/>
            <person name="Eren A.M."/>
            <person name="Jay Z.J."/>
            <person name="Klingelsmith K.B."/>
            <person name="Rusch D.B."/>
            <person name="Inskeep W.P."/>
        </authorList>
    </citation>
    <scope>NUCLEOTIDE SEQUENCE [LARGE SCALE GENOMIC DNA]</scope>
    <source>
        <strain evidence="14 15">MDKW</strain>
    </source>
</reference>
<dbReference type="SMART" id="SM00436">
    <property type="entry name" value="TOP1Bc"/>
    <property type="match status" value="1"/>
</dbReference>
<dbReference type="SMART" id="SM00437">
    <property type="entry name" value="TOP1Ac"/>
    <property type="match status" value="1"/>
</dbReference>
<dbReference type="EC" id="5.6.2.1" evidence="11"/>
<dbReference type="InterPro" id="IPR013497">
    <property type="entry name" value="Topo_IA_cen"/>
</dbReference>
<dbReference type="InterPro" id="IPR013824">
    <property type="entry name" value="Topo_IA_cen_sub1"/>
</dbReference>
<dbReference type="Gene3D" id="2.70.20.10">
    <property type="entry name" value="Topoisomerase I, domain 3"/>
    <property type="match status" value="1"/>
</dbReference>
<feature type="site" description="Interaction with DNA" evidence="11">
    <location>
        <position position="170"/>
    </location>
</feature>
<protein>
    <recommendedName>
        <fullName evidence="11">DNA topoisomerase 1</fullName>
        <ecNumber evidence="11">5.6.2.1</ecNumber>
    </recommendedName>
    <alternativeName>
        <fullName evidence="11">DNA topoisomerase I</fullName>
    </alternativeName>
</protein>
<proteinExistence type="inferred from homology"/>
<dbReference type="CDD" id="cd00186">
    <property type="entry name" value="TOP1Ac"/>
    <property type="match status" value="1"/>
</dbReference>
<dbReference type="Pfam" id="PF01131">
    <property type="entry name" value="Topoisom_bac"/>
    <property type="match status" value="1"/>
</dbReference>
<dbReference type="InterPro" id="IPR000380">
    <property type="entry name" value="Topo_IA"/>
</dbReference>
<feature type="domain" description="Toprim" evidence="12">
    <location>
        <begin position="8"/>
        <end position="141"/>
    </location>
</feature>
<dbReference type="InterPro" id="IPR005739">
    <property type="entry name" value="TopoI_arch"/>
</dbReference>
<dbReference type="InterPro" id="IPR034144">
    <property type="entry name" value="TOPRIM_TopoIII"/>
</dbReference>
<keyword evidence="7" id="KW-0460">Magnesium</keyword>
<comment type="subunit">
    <text evidence="11">Monomer.</text>
</comment>
<dbReference type="InterPro" id="IPR003602">
    <property type="entry name" value="Topo_IA_DNA-bd_dom"/>
</dbReference>
<dbReference type="PANTHER" id="PTHR11390">
    <property type="entry name" value="PROKARYOTIC DNA TOPOISOMERASE"/>
    <property type="match status" value="1"/>
</dbReference>
<evidence type="ECO:0000256" key="4">
    <source>
        <dbReference type="ARBA" id="ARBA00022737"/>
    </source>
</evidence>
<gene>
    <name evidence="11 14" type="primary">topA</name>
    <name evidence="14" type="ORF">D6D85_10920</name>
</gene>
<evidence type="ECO:0000256" key="7">
    <source>
        <dbReference type="ARBA" id="ARBA00022842"/>
    </source>
</evidence>
<dbReference type="GO" id="GO:0008270">
    <property type="term" value="F:zinc ion binding"/>
    <property type="evidence" value="ECO:0007669"/>
    <property type="project" value="UniProtKB-KW"/>
</dbReference>
<evidence type="ECO:0000256" key="11">
    <source>
        <dbReference type="HAMAP-Rule" id="MF_00952"/>
    </source>
</evidence>
<dbReference type="InterPro" id="IPR013825">
    <property type="entry name" value="Topo_IA_cen_sub2"/>
</dbReference>
<dbReference type="AlphaFoldDB" id="A0A3R9PGY6"/>
<dbReference type="HAMAP" id="MF_00952">
    <property type="entry name" value="Topoisom_1_prok"/>
    <property type="match status" value="1"/>
</dbReference>
<dbReference type="InterPro" id="IPR028612">
    <property type="entry name" value="Topoisom_1_IA"/>
</dbReference>
<dbReference type="Gene3D" id="3.40.50.140">
    <property type="match status" value="1"/>
</dbReference>
<evidence type="ECO:0000259" key="12">
    <source>
        <dbReference type="PROSITE" id="PS50880"/>
    </source>
</evidence>
<feature type="site" description="Interaction with DNA" evidence="11">
    <location>
        <position position="166"/>
    </location>
</feature>
<evidence type="ECO:0000256" key="1">
    <source>
        <dbReference type="ARBA" id="ARBA00000213"/>
    </source>
</evidence>
<keyword evidence="6" id="KW-0862">Zinc</keyword>
<keyword evidence="5" id="KW-0863">Zinc-finger</keyword>
<dbReference type="InterPro" id="IPR023405">
    <property type="entry name" value="Topo_IA_core_domain"/>
</dbReference>
<dbReference type="PROSITE" id="PS52039">
    <property type="entry name" value="TOPO_IA_2"/>
    <property type="match status" value="1"/>
</dbReference>
<name>A0A3R9PGY6_9CREN</name>
<comment type="similarity">
    <text evidence="2 11">Belongs to the type IA topoisomerase family.</text>
</comment>
<evidence type="ECO:0000256" key="2">
    <source>
        <dbReference type="ARBA" id="ARBA00009446"/>
    </source>
</evidence>
<comment type="caution">
    <text evidence="14">The sequence shown here is derived from an EMBL/GenBank/DDBJ whole genome shotgun (WGS) entry which is preliminary data.</text>
</comment>
<dbReference type="Pfam" id="PF01396">
    <property type="entry name" value="Zn_ribbon_Top1"/>
    <property type="match status" value="2"/>
</dbReference>
<keyword evidence="10 11" id="KW-0413">Isomerase</keyword>
<dbReference type="PANTHER" id="PTHR11390:SF26">
    <property type="entry name" value="DNA TOPOISOMERASE 1"/>
    <property type="match status" value="1"/>
</dbReference>
<evidence type="ECO:0000256" key="3">
    <source>
        <dbReference type="ARBA" id="ARBA00022723"/>
    </source>
</evidence>
<dbReference type="Proteomes" id="UP000277582">
    <property type="component" value="Unassembled WGS sequence"/>
</dbReference>
<evidence type="ECO:0000256" key="6">
    <source>
        <dbReference type="ARBA" id="ARBA00022833"/>
    </source>
</evidence>